<keyword evidence="7" id="KW-1185">Reference proteome</keyword>
<organism evidence="6 7">
    <name type="scientific">Secundilactobacillus silagincola</name>
    <dbReference type="NCBI Taxonomy" id="1714681"/>
    <lineage>
        <taxon>Bacteria</taxon>
        <taxon>Bacillati</taxon>
        <taxon>Bacillota</taxon>
        <taxon>Bacilli</taxon>
        <taxon>Lactobacillales</taxon>
        <taxon>Lactobacillaceae</taxon>
        <taxon>Secundilactobacillus</taxon>
    </lineage>
</organism>
<dbReference type="InterPro" id="IPR017871">
    <property type="entry name" value="ABC_transporter-like_CS"/>
</dbReference>
<dbReference type="EMBL" id="BCMJ01000002">
    <property type="protein sequence ID" value="GAT18155.1"/>
    <property type="molecule type" value="Genomic_DNA"/>
</dbReference>
<proteinExistence type="predicted"/>
<protein>
    <submittedName>
        <fullName evidence="6">Phosphate ABC transporter ATP-binding protein</fullName>
    </submittedName>
</protein>
<dbReference type="GO" id="GO:0005524">
    <property type="term" value="F:ATP binding"/>
    <property type="evidence" value="ECO:0007669"/>
    <property type="project" value="UniProtKB-KW"/>
</dbReference>
<dbReference type="InterPro" id="IPR003439">
    <property type="entry name" value="ABC_transporter-like_ATP-bd"/>
</dbReference>
<dbReference type="SMART" id="SM00382">
    <property type="entry name" value="AAA"/>
    <property type="match status" value="1"/>
</dbReference>
<dbReference type="InterPro" id="IPR005670">
    <property type="entry name" value="PstB-like"/>
</dbReference>
<dbReference type="PROSITE" id="PS00211">
    <property type="entry name" value="ABC_TRANSPORTER_1"/>
    <property type="match status" value="1"/>
</dbReference>
<dbReference type="GO" id="GO:0035435">
    <property type="term" value="P:phosphate ion transmembrane transport"/>
    <property type="evidence" value="ECO:0007669"/>
    <property type="project" value="InterPro"/>
</dbReference>
<dbReference type="InterPro" id="IPR027417">
    <property type="entry name" value="P-loop_NTPase"/>
</dbReference>
<dbReference type="SUPFAM" id="SSF52540">
    <property type="entry name" value="P-loop containing nucleoside triphosphate hydrolases"/>
    <property type="match status" value="1"/>
</dbReference>
<gene>
    <name evidence="6" type="primary">pstB_1</name>
    <name evidence="6" type="ORF">IWT5_00428</name>
</gene>
<dbReference type="RefSeq" id="WP_098823682.1">
    <property type="nucleotide sequence ID" value="NZ_BCMJ01000002.1"/>
</dbReference>
<dbReference type="GO" id="GO:0016020">
    <property type="term" value="C:membrane"/>
    <property type="evidence" value="ECO:0007669"/>
    <property type="project" value="InterPro"/>
</dbReference>
<dbReference type="PANTHER" id="PTHR43423:SF1">
    <property type="entry name" value="ABC TRANSPORTER I FAMILY MEMBER 17"/>
    <property type="match status" value="1"/>
</dbReference>
<keyword evidence="4 6" id="KW-0067">ATP-binding</keyword>
<dbReference type="GO" id="GO:0005315">
    <property type="term" value="F:phosphate transmembrane transporter activity"/>
    <property type="evidence" value="ECO:0007669"/>
    <property type="project" value="InterPro"/>
</dbReference>
<dbReference type="Proteomes" id="UP000223370">
    <property type="component" value="Unassembled WGS sequence"/>
</dbReference>
<comment type="caution">
    <text evidence="6">The sequence shown here is derived from an EMBL/GenBank/DDBJ whole genome shotgun (WGS) entry which is preliminary data.</text>
</comment>
<dbReference type="Pfam" id="PF00005">
    <property type="entry name" value="ABC_tran"/>
    <property type="match status" value="1"/>
</dbReference>
<dbReference type="PROSITE" id="PS50893">
    <property type="entry name" value="ABC_TRANSPORTER_2"/>
    <property type="match status" value="1"/>
</dbReference>
<evidence type="ECO:0000313" key="7">
    <source>
        <dbReference type="Proteomes" id="UP000223370"/>
    </source>
</evidence>
<dbReference type="PANTHER" id="PTHR43423">
    <property type="entry name" value="ABC TRANSPORTER I FAMILY MEMBER 17"/>
    <property type="match status" value="1"/>
</dbReference>
<keyword evidence="3" id="KW-0547">Nucleotide-binding</keyword>
<evidence type="ECO:0000256" key="4">
    <source>
        <dbReference type="ARBA" id="ARBA00022840"/>
    </source>
</evidence>
<dbReference type="OrthoDB" id="9802185at2"/>
<evidence type="ECO:0000256" key="2">
    <source>
        <dbReference type="ARBA" id="ARBA00022592"/>
    </source>
</evidence>
<name>A0A1Z5H545_9LACO</name>
<dbReference type="GO" id="GO:0016887">
    <property type="term" value="F:ATP hydrolysis activity"/>
    <property type="evidence" value="ECO:0007669"/>
    <property type="project" value="InterPro"/>
</dbReference>
<feature type="domain" description="ABC transporter" evidence="5">
    <location>
        <begin position="5"/>
        <end position="246"/>
    </location>
</feature>
<keyword evidence="1" id="KW-0813">Transport</keyword>
<dbReference type="NCBIfam" id="TIGR00972">
    <property type="entry name" value="3a0107s01c2"/>
    <property type="match status" value="1"/>
</dbReference>
<evidence type="ECO:0000259" key="5">
    <source>
        <dbReference type="PROSITE" id="PS50893"/>
    </source>
</evidence>
<evidence type="ECO:0000313" key="6">
    <source>
        <dbReference type="EMBL" id="GAT18155.1"/>
    </source>
</evidence>
<accession>A0A1Z5H545</accession>
<dbReference type="InterPro" id="IPR003593">
    <property type="entry name" value="AAA+_ATPase"/>
</dbReference>
<sequence>MTALLSTKDVHLAYGKKEALHGIDLDFADHSITALIGPSGCGKSTFLRCLNRMNDLIPHTTITGSFQFHEQDIYAPTTNLVELRKQIGMVFQQPNPFPFSVYENVTYGLKLAGHNDRKFLDEQVERALKQAAIWDEVKDNLNKNAMSFSGGQQQRICIARLLAVQPDIILLDEPTSALDPISSAQIETTLMALKNEYCIIIVTHNLQQASRIADRTAFMLNGNLIEYDLTSKMFTKPVMQDTSDYLNGKFG</sequence>
<keyword evidence="2" id="KW-0592">Phosphate transport</keyword>
<dbReference type="CDD" id="cd03260">
    <property type="entry name" value="ABC_PstB_phosphate_transporter"/>
    <property type="match status" value="1"/>
</dbReference>
<evidence type="ECO:0000256" key="1">
    <source>
        <dbReference type="ARBA" id="ARBA00022448"/>
    </source>
</evidence>
<evidence type="ECO:0000256" key="3">
    <source>
        <dbReference type="ARBA" id="ARBA00022741"/>
    </source>
</evidence>
<dbReference type="AlphaFoldDB" id="A0A1Z5H545"/>
<reference evidence="6 7" key="1">
    <citation type="submission" date="2015-11" db="EMBL/GenBank/DDBJ databases">
        <title>Draft genome sequences of new species of the genus Lactobacillus isolated from orchardgrass silage.</title>
        <authorList>
            <person name="Tohno M."/>
            <person name="Tanizawa Y."/>
            <person name="Arita M."/>
        </authorList>
    </citation>
    <scope>NUCLEOTIDE SEQUENCE [LARGE SCALE GENOMIC DNA]</scope>
    <source>
        <strain evidence="6 7">IWT5</strain>
    </source>
</reference>
<dbReference type="Gene3D" id="3.40.50.300">
    <property type="entry name" value="P-loop containing nucleotide triphosphate hydrolases"/>
    <property type="match status" value="1"/>
</dbReference>